<dbReference type="InterPro" id="IPR056174">
    <property type="entry name" value="SpoVR_N"/>
</dbReference>
<evidence type="ECO:0000313" key="3">
    <source>
        <dbReference type="EMBL" id="RMC35315.1"/>
    </source>
</evidence>
<dbReference type="AlphaFoldDB" id="A0A3M0MDA4"/>
<protein>
    <submittedName>
        <fullName evidence="3">SpoVR family protein</fullName>
    </submittedName>
</protein>
<accession>A0A3M0MDA4</accession>
<dbReference type="InterPro" id="IPR057270">
    <property type="entry name" value="Ycgb-like"/>
</dbReference>
<gene>
    <name evidence="3" type="ORF">C9E81_08700</name>
</gene>
<dbReference type="Pfam" id="PF04293">
    <property type="entry name" value="SpoVR"/>
    <property type="match status" value="1"/>
</dbReference>
<dbReference type="InterPro" id="IPR057008">
    <property type="entry name" value="SpoVR-like_C"/>
</dbReference>
<evidence type="ECO:0000259" key="1">
    <source>
        <dbReference type="Pfam" id="PF04293"/>
    </source>
</evidence>
<dbReference type="OrthoDB" id="9784270at2"/>
<comment type="caution">
    <text evidence="3">The sequence shown here is derived from an EMBL/GenBank/DDBJ whole genome shotgun (WGS) entry which is preliminary data.</text>
</comment>
<dbReference type="PANTHER" id="PTHR30029:SF2">
    <property type="entry name" value="STAGE V SPORULATION PROTEIN R"/>
    <property type="match status" value="1"/>
</dbReference>
<feature type="domain" description="SpoVR protein-like N-terminal" evidence="1">
    <location>
        <begin position="16"/>
        <end position="434"/>
    </location>
</feature>
<keyword evidence="4" id="KW-1185">Reference proteome</keyword>
<dbReference type="Pfam" id="PF24755">
    <property type="entry name" value="SpoVR_C"/>
    <property type="match status" value="1"/>
</dbReference>
<organism evidence="3 4">
    <name type="scientific">Paracoccus alkanivorans</name>
    <dbReference type="NCBI Taxonomy" id="2116655"/>
    <lineage>
        <taxon>Bacteria</taxon>
        <taxon>Pseudomonadati</taxon>
        <taxon>Pseudomonadota</taxon>
        <taxon>Alphaproteobacteria</taxon>
        <taxon>Rhodobacterales</taxon>
        <taxon>Paracoccaceae</taxon>
        <taxon>Paracoccus</taxon>
    </lineage>
</organism>
<dbReference type="Proteomes" id="UP000273516">
    <property type="component" value="Unassembled WGS sequence"/>
</dbReference>
<evidence type="ECO:0000313" key="4">
    <source>
        <dbReference type="Proteomes" id="UP000273516"/>
    </source>
</evidence>
<reference evidence="3 4" key="1">
    <citation type="submission" date="2018-07" db="EMBL/GenBank/DDBJ databases">
        <authorList>
            <person name="Zhang Y."/>
            <person name="Wang L."/>
            <person name="Ma S."/>
        </authorList>
    </citation>
    <scope>NUCLEOTIDE SEQUENCE [LARGE SCALE GENOMIC DNA]</scope>
    <source>
        <strain evidence="3 4">4-2</strain>
    </source>
</reference>
<dbReference type="NCBIfam" id="NF008737">
    <property type="entry name" value="PRK11767.1"/>
    <property type="match status" value="1"/>
</dbReference>
<proteinExistence type="predicted"/>
<dbReference type="InterPro" id="IPR007390">
    <property type="entry name" value="Spore_V_R"/>
</dbReference>
<dbReference type="PANTHER" id="PTHR30029">
    <property type="entry name" value="STAGE V SPORULATION PROTEIN R"/>
    <property type="match status" value="1"/>
</dbReference>
<feature type="domain" description="SpoVR-like C-terminal" evidence="2">
    <location>
        <begin position="443"/>
        <end position="495"/>
    </location>
</feature>
<name>A0A3M0MDA4_9RHOB</name>
<sequence>MARAAKRGGLLFDGSDWDFDTLWRTYDVIEEIAQDDLGLDLYPNQIEIISSEQMLDAYSSVGMPLMYHHWSFGKQFIFHERQYRKGMRGLAYEIVINSSPCVSYCMEDNTMPLQALVIAHAACGHNHFFKNNHLFRQWTDAEGILDYLDYARGYIQNCEERHGPAEVEQLLDAAHALMSSSIFRHRRPPTPSMRAEKERERKRSEEAERAVHYLWSTLDQGGKSKGSTEEADEYKSKMHLPEENILYFIESYSPALKPWEREILRIVRNIGQYFYPQQQTKIMNEGCACFVHYHILNRLHQTGRITDGAMLEVLHNHTNVLTQPVFDDPRYGGLNPYAIGFAMMQDIQRICLEPTEEDRHWFPEIAGCRDWRNVLKQAWEGYRDESFVQQFLSPKVIRDFRMFALTEDAGTDWYTVSGIHDEAGYQTVRDTLERIGDLSLSQPIIQVIDVDLLGDRVLHLQHRKVAGVPLDDADAKATLQHCKRLWGYEVKLAESSASDPG</sequence>
<dbReference type="RefSeq" id="WP_122111941.1">
    <property type="nucleotide sequence ID" value="NZ_QOKZ01000003.1"/>
</dbReference>
<dbReference type="EMBL" id="QOKZ01000003">
    <property type="protein sequence ID" value="RMC35315.1"/>
    <property type="molecule type" value="Genomic_DNA"/>
</dbReference>
<evidence type="ECO:0000259" key="2">
    <source>
        <dbReference type="Pfam" id="PF24755"/>
    </source>
</evidence>